<protein>
    <submittedName>
        <fullName evidence="2">Uncharacterized protein</fullName>
    </submittedName>
</protein>
<organism evidence="2 3">
    <name type="scientific">SAR86 cluster bacterium</name>
    <dbReference type="NCBI Taxonomy" id="2030880"/>
    <lineage>
        <taxon>Bacteria</taxon>
        <taxon>Pseudomonadati</taxon>
        <taxon>Pseudomonadota</taxon>
        <taxon>Gammaproteobacteria</taxon>
        <taxon>SAR86 cluster</taxon>
    </lineage>
</organism>
<feature type="chain" id="PRO_5012291728" evidence="1">
    <location>
        <begin position="23"/>
        <end position="246"/>
    </location>
</feature>
<comment type="caution">
    <text evidence="2">The sequence shown here is derived from an EMBL/GenBank/DDBJ whole genome shotgun (WGS) entry which is preliminary data.</text>
</comment>
<keyword evidence="1" id="KW-0732">Signal</keyword>
<feature type="signal peptide" evidence="1">
    <location>
        <begin position="1"/>
        <end position="22"/>
    </location>
</feature>
<dbReference type="Proteomes" id="UP000218327">
    <property type="component" value="Unassembled WGS sequence"/>
</dbReference>
<dbReference type="AlphaFoldDB" id="A0A2A5B6Y6"/>
<evidence type="ECO:0000313" key="3">
    <source>
        <dbReference type="Proteomes" id="UP000218327"/>
    </source>
</evidence>
<dbReference type="EMBL" id="NVVJ01000007">
    <property type="protein sequence ID" value="PCJ27262.1"/>
    <property type="molecule type" value="Genomic_DNA"/>
</dbReference>
<sequence>MKRLSLAGMLFSKKLASTAVLALILSNSIPQLSAQSAVPDLSGTWDGGFGARPVNGETVPWGEDNFPVLNERALAYQQVWEEIMAPKYDCQPASSPAIQYDPYHMEVTQWPDRVLLRYEKDDQLRTVWLDGREPTSVDFSIQGFSVGHYEGDALIVTTTHFVFDVAGFDDYNGIPSSSQKIVTERYWRDGEDLKLTLTVEDPMFLREPTSYTTRWLPARPGYKLASYDCDPESSRASVRFYPSKYK</sequence>
<evidence type="ECO:0000256" key="1">
    <source>
        <dbReference type="SAM" id="SignalP"/>
    </source>
</evidence>
<evidence type="ECO:0000313" key="2">
    <source>
        <dbReference type="EMBL" id="PCJ27262.1"/>
    </source>
</evidence>
<name>A0A2A5B6Y6_9GAMM</name>
<accession>A0A2A5B6Y6</accession>
<reference evidence="3" key="1">
    <citation type="submission" date="2017-08" db="EMBL/GenBank/DDBJ databases">
        <title>A dynamic microbial community with high functional redundancy inhabits the cold, oxic subseafloor aquifer.</title>
        <authorList>
            <person name="Tully B.J."/>
            <person name="Wheat C.G."/>
            <person name="Glazer B.T."/>
            <person name="Huber J.A."/>
        </authorList>
    </citation>
    <scope>NUCLEOTIDE SEQUENCE [LARGE SCALE GENOMIC DNA]</scope>
</reference>
<gene>
    <name evidence="2" type="ORF">COA96_03505</name>
</gene>
<proteinExistence type="predicted"/>